<feature type="domain" description="Phosphoribosylglycinamide synthetase N-terminal" evidence="1">
    <location>
        <begin position="1"/>
        <end position="92"/>
    </location>
</feature>
<dbReference type="AlphaFoldDB" id="A0A4S2H1N2"/>
<dbReference type="PANTHER" id="PTHR43472:SF1">
    <property type="entry name" value="PHOSPHORIBOSYLAMINE--GLYCINE LIGASE, CHLOROPLASTIC"/>
    <property type="match status" value="1"/>
</dbReference>
<gene>
    <name evidence="2" type="ORF">E5162_14455</name>
</gene>
<dbReference type="EMBL" id="SRXV01000081">
    <property type="protein sequence ID" value="TGY89406.1"/>
    <property type="molecule type" value="Genomic_DNA"/>
</dbReference>
<dbReference type="SUPFAM" id="SSF52440">
    <property type="entry name" value="PreATP-grasp domain"/>
    <property type="match status" value="1"/>
</dbReference>
<feature type="non-terminal residue" evidence="2">
    <location>
        <position position="1"/>
    </location>
</feature>
<dbReference type="InterPro" id="IPR020562">
    <property type="entry name" value="PRibGlycinamide_synth_N"/>
</dbReference>
<keyword evidence="3" id="KW-1185">Reference proteome</keyword>
<dbReference type="InterPro" id="IPR016185">
    <property type="entry name" value="PreATP-grasp_dom_sf"/>
</dbReference>
<dbReference type="Gene3D" id="3.40.50.20">
    <property type="match status" value="1"/>
</dbReference>
<evidence type="ECO:0000313" key="2">
    <source>
        <dbReference type="EMBL" id="TGY89406.1"/>
    </source>
</evidence>
<dbReference type="InterPro" id="IPR000115">
    <property type="entry name" value="PRibGlycinamide_synth"/>
</dbReference>
<keyword evidence="2" id="KW-0436">Ligase</keyword>
<dbReference type="Pfam" id="PF02844">
    <property type="entry name" value="GARS_N"/>
    <property type="match status" value="1"/>
</dbReference>
<accession>A0A4S2H1N2</accession>
<organism evidence="2 3">
    <name type="scientific">Marinicauda pacifica</name>
    <dbReference type="NCBI Taxonomy" id="1133559"/>
    <lineage>
        <taxon>Bacteria</taxon>
        <taxon>Pseudomonadati</taxon>
        <taxon>Pseudomonadota</taxon>
        <taxon>Alphaproteobacteria</taxon>
        <taxon>Maricaulales</taxon>
        <taxon>Maricaulaceae</taxon>
        <taxon>Marinicauda</taxon>
    </lineage>
</organism>
<dbReference type="PANTHER" id="PTHR43472">
    <property type="entry name" value="PHOSPHORIBOSYLAMINE--GLYCINE LIGASE"/>
    <property type="match status" value="1"/>
</dbReference>
<comment type="caution">
    <text evidence="2">The sequence shown here is derived from an EMBL/GenBank/DDBJ whole genome shotgun (WGS) entry which is preliminary data.</text>
</comment>
<dbReference type="Proteomes" id="UP000305451">
    <property type="component" value="Unassembled WGS sequence"/>
</dbReference>
<evidence type="ECO:0000259" key="1">
    <source>
        <dbReference type="Pfam" id="PF02844"/>
    </source>
</evidence>
<proteinExistence type="predicted"/>
<name>A0A4S2H1N2_9PROT</name>
<dbReference type="GO" id="GO:0004637">
    <property type="term" value="F:phosphoribosylamine-glycine ligase activity"/>
    <property type="evidence" value="ECO:0007669"/>
    <property type="project" value="InterPro"/>
</dbReference>
<sequence>GGREHALAWKIAQSPLVDTVWSAPGSVAMDQSGPCFDVAADDIDGLQALALQLEPDLIVIGPDAPLALGLADLLRARGFDVFGPSRDAAQLEASKGFAQDMM</sequence>
<evidence type="ECO:0000313" key="3">
    <source>
        <dbReference type="Proteomes" id="UP000305451"/>
    </source>
</evidence>
<feature type="non-terminal residue" evidence="2">
    <location>
        <position position="102"/>
    </location>
</feature>
<reference evidence="2 3" key="1">
    <citation type="journal article" date="2013" name="Int. J. Syst. Evol. Microbiol.">
        <title>Marinicauda pacifica gen. nov., sp. nov., a prosthecate alphaproteobacterium of the family Hyphomonadaceae isolated from deep seawater.</title>
        <authorList>
            <person name="Zhang X.Y."/>
            <person name="Li G.W."/>
            <person name="Wang C.S."/>
            <person name="Zhang Y.J."/>
            <person name="Xu X.W."/>
            <person name="Li H."/>
            <person name="Liu A."/>
            <person name="Liu C."/>
            <person name="Xie B.B."/>
            <person name="Qin Q.L."/>
            <person name="Xu Z."/>
            <person name="Chen X.L."/>
            <person name="Zhou B.C."/>
            <person name="Zhang Y.Z."/>
        </authorList>
    </citation>
    <scope>NUCLEOTIDE SEQUENCE [LARGE SCALE GENOMIC DNA]</scope>
    <source>
        <strain evidence="2 3">P-1 km-3</strain>
    </source>
</reference>
<protein>
    <submittedName>
        <fullName evidence="2">Phosphoribosylamine--glycine ligase</fullName>
    </submittedName>
</protein>
<dbReference type="GO" id="GO:0009113">
    <property type="term" value="P:purine nucleobase biosynthetic process"/>
    <property type="evidence" value="ECO:0007669"/>
    <property type="project" value="InterPro"/>
</dbReference>